<evidence type="ECO:0000256" key="2">
    <source>
        <dbReference type="ARBA" id="ARBA00022840"/>
    </source>
</evidence>
<feature type="domain" description="AAA+ ATPase" evidence="3">
    <location>
        <begin position="275"/>
        <end position="403"/>
    </location>
</feature>
<protein>
    <recommendedName>
        <fullName evidence="3">AAA+ ATPase domain-containing protein</fullName>
    </recommendedName>
</protein>
<dbReference type="SUPFAM" id="SSF52540">
    <property type="entry name" value="P-loop containing nucleoside triphosphate hydrolases"/>
    <property type="match status" value="2"/>
</dbReference>
<dbReference type="PANTHER" id="PTHR23077">
    <property type="entry name" value="AAA-FAMILY ATPASE"/>
    <property type="match status" value="1"/>
</dbReference>
<organism evidence="4 5">
    <name type="scientific">Pseudodesulfovibrio portus</name>
    <dbReference type="NCBI Taxonomy" id="231439"/>
    <lineage>
        <taxon>Bacteria</taxon>
        <taxon>Pseudomonadati</taxon>
        <taxon>Thermodesulfobacteriota</taxon>
        <taxon>Desulfovibrionia</taxon>
        <taxon>Desulfovibrionales</taxon>
        <taxon>Desulfovibrionaceae</taxon>
    </lineage>
</organism>
<gene>
    <name evidence="4" type="ORF">JCM14722_09320</name>
</gene>
<dbReference type="PANTHER" id="PTHR23077:SF27">
    <property type="entry name" value="ATPASE FAMILY GENE 2 PROTEIN HOMOLOG A"/>
    <property type="match status" value="1"/>
</dbReference>
<sequence length="736" mass="83730">MGFGSIERIPDQFLSDDDIYVFEASITWFLRLLSKGIPLDENAIRFSLKALNDRAPKFLTECKELITVTGPQKLTPGELEERLQHFDDLEDHSILADNIEILIKKCGVALSRPLAAILYEQLSNRLHDFPGTNESNLDKGCKILQTFFRLDETEVAIILAVHLLENWDVLNEYFDSHLSCREQGKTGIFSTMLDISQQDFNKAISGKISRLELVDKYGSLTVDRVVESIFTTPIENMEDLFYKKAKKELLPLEYFPLEEGVAEHILALLKADNTAPTHILLYGEPGAGKSSFAATAANEIGQNAYNVRTPDNSDSSARKKALEACLNMTENGQEGLVIVDEADNLLNTEFAYIFSGDKQDKGWLNEFLERPGTRTIWITNDTFGIPDSVMRRFAYSVKFQKLGRDERINIWQRVAAKNKVLGLLTKDQMKQFAVRYPLSAGSIDMAIKKAKEIAGRKKRPFFQAVERSLTASQQLISGDSSIKRDDIIENDYSLDGLNLDADMPVLLEQLDAFNTYLKRDSDELRVNMNLLFYGPPGTGKTELSRYLSRHLKRELIVKRTSDLLSAWVGQSEQQIARAFRQAEKQRAVLVIDEADSLLFSRDKAVRSWETSMVNEFLTQMEHFRGLLICTTNRMDELDSASLRRFNHKIFFDFLAKEGVASFYEKMLAPLVSRQVTDNDLRAICHLKNLTPGDFKIIRDRFAFYPKSKIRHADLVQALARESTIKNETSRQRAIGF</sequence>
<keyword evidence="1" id="KW-0547">Nucleotide-binding</keyword>
<dbReference type="InterPro" id="IPR003959">
    <property type="entry name" value="ATPase_AAA_core"/>
</dbReference>
<accession>A0ABM8APS5</accession>
<evidence type="ECO:0000259" key="3">
    <source>
        <dbReference type="SMART" id="SM00382"/>
    </source>
</evidence>
<dbReference type="Pfam" id="PF00004">
    <property type="entry name" value="AAA"/>
    <property type="match status" value="2"/>
</dbReference>
<name>A0ABM8APS5_9BACT</name>
<dbReference type="SMART" id="SM00382">
    <property type="entry name" value="AAA"/>
    <property type="match status" value="2"/>
</dbReference>
<dbReference type="InterPro" id="IPR050168">
    <property type="entry name" value="AAA_ATPase_domain"/>
</dbReference>
<proteinExistence type="predicted"/>
<dbReference type="Gene3D" id="3.40.50.300">
    <property type="entry name" value="P-loop containing nucleotide triphosphate hydrolases"/>
    <property type="match status" value="2"/>
</dbReference>
<reference evidence="4" key="1">
    <citation type="submission" date="2022-08" db="EMBL/GenBank/DDBJ databases">
        <title>Genome Sequence of the sulphate-reducing bacterium, Pseudodesulfovibrio portus JCM14722.</title>
        <authorList>
            <person name="Kondo R."/>
            <person name="Kataoka T."/>
        </authorList>
    </citation>
    <scope>NUCLEOTIDE SEQUENCE</scope>
    <source>
        <strain evidence="4">JCM 14722</strain>
    </source>
</reference>
<feature type="domain" description="AAA+ ATPase" evidence="3">
    <location>
        <begin position="526"/>
        <end position="655"/>
    </location>
</feature>
<dbReference type="InterPro" id="IPR027417">
    <property type="entry name" value="P-loop_NTPase"/>
</dbReference>
<evidence type="ECO:0000313" key="4">
    <source>
        <dbReference type="EMBL" id="BDQ33390.1"/>
    </source>
</evidence>
<dbReference type="InterPro" id="IPR003593">
    <property type="entry name" value="AAA+_ATPase"/>
</dbReference>
<dbReference type="RefSeq" id="WP_264983446.1">
    <property type="nucleotide sequence ID" value="NZ_AP026708.1"/>
</dbReference>
<dbReference type="Proteomes" id="UP001061361">
    <property type="component" value="Chromosome"/>
</dbReference>
<dbReference type="EMBL" id="AP026708">
    <property type="protein sequence ID" value="BDQ33390.1"/>
    <property type="molecule type" value="Genomic_DNA"/>
</dbReference>
<keyword evidence="5" id="KW-1185">Reference proteome</keyword>
<dbReference type="CDD" id="cd19481">
    <property type="entry name" value="RecA-like_protease"/>
    <property type="match status" value="1"/>
</dbReference>
<keyword evidence="2" id="KW-0067">ATP-binding</keyword>
<evidence type="ECO:0000313" key="5">
    <source>
        <dbReference type="Proteomes" id="UP001061361"/>
    </source>
</evidence>
<evidence type="ECO:0000256" key="1">
    <source>
        <dbReference type="ARBA" id="ARBA00022741"/>
    </source>
</evidence>